<name>A0A2I0L432_PUNGR</name>
<reference evidence="2 3" key="1">
    <citation type="submission" date="2017-11" db="EMBL/GenBank/DDBJ databases">
        <title>De-novo sequencing of pomegranate (Punica granatum L.) genome.</title>
        <authorList>
            <person name="Akparov Z."/>
            <person name="Amiraslanov A."/>
            <person name="Hajiyeva S."/>
            <person name="Abbasov M."/>
            <person name="Kaur K."/>
            <person name="Hamwieh A."/>
            <person name="Solovyev V."/>
            <person name="Salamov A."/>
            <person name="Braich B."/>
            <person name="Kosarev P."/>
            <person name="Mahmoud A."/>
            <person name="Hajiyev E."/>
            <person name="Babayeva S."/>
            <person name="Izzatullayeva V."/>
            <person name="Mammadov A."/>
            <person name="Mammadov A."/>
            <person name="Sharifova S."/>
            <person name="Ojaghi J."/>
            <person name="Eynullazada K."/>
            <person name="Bayramov B."/>
            <person name="Abdulazimova A."/>
            <person name="Shahmuradov I."/>
        </authorList>
    </citation>
    <scope>NUCLEOTIDE SEQUENCE [LARGE SCALE GENOMIC DNA]</scope>
    <source>
        <strain evidence="3">cv. AG2017</strain>
        <tissue evidence="2">Leaf</tissue>
    </source>
</reference>
<evidence type="ECO:0000313" key="3">
    <source>
        <dbReference type="Proteomes" id="UP000233551"/>
    </source>
</evidence>
<dbReference type="EMBL" id="PGOL01000173">
    <property type="protein sequence ID" value="PKI75393.1"/>
    <property type="molecule type" value="Genomic_DNA"/>
</dbReference>
<dbReference type="Proteomes" id="UP000233551">
    <property type="component" value="Unassembled WGS sequence"/>
</dbReference>
<keyword evidence="3" id="KW-1185">Reference proteome</keyword>
<proteinExistence type="predicted"/>
<organism evidence="2 3">
    <name type="scientific">Punica granatum</name>
    <name type="common">Pomegranate</name>
    <dbReference type="NCBI Taxonomy" id="22663"/>
    <lineage>
        <taxon>Eukaryota</taxon>
        <taxon>Viridiplantae</taxon>
        <taxon>Streptophyta</taxon>
        <taxon>Embryophyta</taxon>
        <taxon>Tracheophyta</taxon>
        <taxon>Spermatophyta</taxon>
        <taxon>Magnoliopsida</taxon>
        <taxon>eudicotyledons</taxon>
        <taxon>Gunneridae</taxon>
        <taxon>Pentapetalae</taxon>
        <taxon>rosids</taxon>
        <taxon>malvids</taxon>
        <taxon>Myrtales</taxon>
        <taxon>Lythraceae</taxon>
        <taxon>Punica</taxon>
    </lineage>
</organism>
<accession>A0A2I0L432</accession>
<feature type="region of interest" description="Disordered" evidence="1">
    <location>
        <begin position="1"/>
        <end position="22"/>
    </location>
</feature>
<dbReference type="AlphaFoldDB" id="A0A2I0L432"/>
<evidence type="ECO:0000256" key="1">
    <source>
        <dbReference type="SAM" id="MobiDB-lite"/>
    </source>
</evidence>
<feature type="region of interest" description="Disordered" evidence="1">
    <location>
        <begin position="45"/>
        <end position="68"/>
    </location>
</feature>
<protein>
    <submittedName>
        <fullName evidence="2">Uncharacterized protein</fullName>
    </submittedName>
</protein>
<comment type="caution">
    <text evidence="2">The sequence shown here is derived from an EMBL/GenBank/DDBJ whole genome shotgun (WGS) entry which is preliminary data.</text>
</comment>
<gene>
    <name evidence="2" type="ORF">CRG98_004222</name>
</gene>
<evidence type="ECO:0000313" key="2">
    <source>
        <dbReference type="EMBL" id="PKI75393.1"/>
    </source>
</evidence>
<sequence>MAASAVWGKASRHASSGHGTVQEKNRMKLRLCTVGRASDHDHLFTEEGEGCEEPFERDGATRRSRGKKWHIGRLGKEEASLEPPAKGISRGLGLSRWSRGFEPRLGEKSWLDGSAWLSCGFHLIERKAGKRLKLD</sequence>